<proteinExistence type="predicted"/>
<reference evidence="2 3" key="1">
    <citation type="submission" date="2019-03" db="EMBL/GenBank/DDBJ databases">
        <title>Porphyromonas levii Isolated from the Uterus of Dairy Cows.</title>
        <authorList>
            <person name="Francis A.M."/>
        </authorList>
    </citation>
    <scope>NUCLEOTIDE SEQUENCE [LARGE SCALE GENOMIC DNA]</scope>
    <source>
        <strain evidence="2 3">AF5678</strain>
    </source>
</reference>
<feature type="domain" description="Bacterial repeat" evidence="1">
    <location>
        <begin position="60"/>
        <end position="139"/>
    </location>
</feature>
<name>A0A4Y8WN78_9PORP</name>
<dbReference type="PROSITE" id="PS51257">
    <property type="entry name" value="PROKAR_LIPOPROTEIN"/>
    <property type="match status" value="1"/>
</dbReference>
<dbReference type="OrthoDB" id="9998094at2"/>
<dbReference type="Proteomes" id="UP000297225">
    <property type="component" value="Unassembled WGS sequence"/>
</dbReference>
<sequence length="401" mass="43964">MNMKGKLALGFMSVCVGAFALSLTSCKNSREIPVNEEQMHEVVTESYYLEEDGSLSPFDLKAAESEKGSIEGARSYYHNEEAKITATAKGGYKLYSFYVKDNKVQKYTEALGPTNNGDGKSHTISFNVLQDVTVVAVFSSFDGAALGYKDLKIDGAPSDKTITVDGDKTSSSASAVGVQLQGVMAEGKIVKWVVKDGNFKAWDIKEKSANWLNASVSNGNISLSFGEHKSKTEGARTATFKVGKDGTKGGQSTWRTVTITQNSYYNGAESNPTTPDSYEYQDGTKVVLPEAINLVFRPQGEAIDLKTKDRAYKETVYAVYNIYKNGNVVSAKKVPLDKVFGNVESWLNRNDTTFSATKNDTRSTRKDYTNVTWRANGHVVKTTKINFSQDAVKYNVIGEVH</sequence>
<evidence type="ECO:0000259" key="1">
    <source>
        <dbReference type="Pfam" id="PF18998"/>
    </source>
</evidence>
<dbReference type="InterPro" id="IPR044060">
    <property type="entry name" value="Bacterial_rp_domain"/>
</dbReference>
<dbReference type="STRING" id="1122973.GCA_000379925_02008"/>
<dbReference type="RefSeq" id="WP_134848825.1">
    <property type="nucleotide sequence ID" value="NZ_SPNB01000001.1"/>
</dbReference>
<organism evidence="2 3">
    <name type="scientific">Porphyromonas levii</name>
    <dbReference type="NCBI Taxonomy" id="28114"/>
    <lineage>
        <taxon>Bacteria</taxon>
        <taxon>Pseudomonadati</taxon>
        <taxon>Bacteroidota</taxon>
        <taxon>Bacteroidia</taxon>
        <taxon>Bacteroidales</taxon>
        <taxon>Porphyromonadaceae</taxon>
        <taxon>Porphyromonas</taxon>
    </lineage>
</organism>
<dbReference type="AlphaFoldDB" id="A0A4Y8WN78"/>
<dbReference type="Pfam" id="PF18998">
    <property type="entry name" value="Flg_new_2"/>
    <property type="match status" value="1"/>
</dbReference>
<dbReference type="EMBL" id="SPNC01000163">
    <property type="protein sequence ID" value="TFH94206.1"/>
    <property type="molecule type" value="Genomic_DNA"/>
</dbReference>
<comment type="caution">
    <text evidence="2">The sequence shown here is derived from an EMBL/GenBank/DDBJ whole genome shotgun (WGS) entry which is preliminary data.</text>
</comment>
<accession>A0A4Y8WN78</accession>
<gene>
    <name evidence="2" type="ORF">E4P47_08535</name>
</gene>
<evidence type="ECO:0000313" key="2">
    <source>
        <dbReference type="EMBL" id="TFH94206.1"/>
    </source>
</evidence>
<evidence type="ECO:0000313" key="3">
    <source>
        <dbReference type="Proteomes" id="UP000297225"/>
    </source>
</evidence>
<keyword evidence="3" id="KW-1185">Reference proteome</keyword>
<protein>
    <recommendedName>
        <fullName evidence="1">Bacterial repeat domain-containing protein</fullName>
    </recommendedName>
</protein>